<evidence type="ECO:0000256" key="1">
    <source>
        <dbReference type="ARBA" id="ARBA00023015"/>
    </source>
</evidence>
<evidence type="ECO:0000256" key="4">
    <source>
        <dbReference type="PROSITE-ProRule" id="PRU00335"/>
    </source>
</evidence>
<protein>
    <submittedName>
        <fullName evidence="6">TetR/AcrR family transcriptional regulator</fullName>
    </submittedName>
</protein>
<feature type="domain" description="HTH tetR-type" evidence="5">
    <location>
        <begin position="7"/>
        <end position="67"/>
    </location>
</feature>
<dbReference type="Pfam" id="PF00440">
    <property type="entry name" value="TetR_N"/>
    <property type="match status" value="1"/>
</dbReference>
<dbReference type="KEGG" id="pprt:ET464_18925"/>
<dbReference type="GO" id="GO:0003677">
    <property type="term" value="F:DNA binding"/>
    <property type="evidence" value="ECO:0007669"/>
    <property type="project" value="UniProtKB-UniRule"/>
</dbReference>
<evidence type="ECO:0000313" key="6">
    <source>
        <dbReference type="EMBL" id="QAY68136.1"/>
    </source>
</evidence>
<keyword evidence="1" id="KW-0805">Transcription regulation</keyword>
<evidence type="ECO:0000256" key="3">
    <source>
        <dbReference type="ARBA" id="ARBA00023163"/>
    </source>
</evidence>
<dbReference type="PANTHER" id="PTHR30055">
    <property type="entry name" value="HTH-TYPE TRANSCRIPTIONAL REGULATOR RUTR"/>
    <property type="match status" value="1"/>
</dbReference>
<dbReference type="PROSITE" id="PS50977">
    <property type="entry name" value="HTH_TETR_2"/>
    <property type="match status" value="1"/>
</dbReference>
<dbReference type="InterPro" id="IPR050109">
    <property type="entry name" value="HTH-type_TetR-like_transc_reg"/>
</dbReference>
<dbReference type="PANTHER" id="PTHR30055:SF232">
    <property type="entry name" value="TRANSCRIPTIONAL REGULATOR, TETR FAMILY"/>
    <property type="match status" value="1"/>
</dbReference>
<evidence type="ECO:0000256" key="2">
    <source>
        <dbReference type="ARBA" id="ARBA00023125"/>
    </source>
</evidence>
<dbReference type="EMBL" id="CP035492">
    <property type="protein sequence ID" value="QAY68136.1"/>
    <property type="molecule type" value="Genomic_DNA"/>
</dbReference>
<organism evidence="6 7">
    <name type="scientific">Paenibacillus protaetiae</name>
    <dbReference type="NCBI Taxonomy" id="2509456"/>
    <lineage>
        <taxon>Bacteria</taxon>
        <taxon>Bacillati</taxon>
        <taxon>Bacillota</taxon>
        <taxon>Bacilli</taxon>
        <taxon>Bacillales</taxon>
        <taxon>Paenibacillaceae</taxon>
        <taxon>Paenibacillus</taxon>
    </lineage>
</organism>
<dbReference type="InterPro" id="IPR023772">
    <property type="entry name" value="DNA-bd_HTH_TetR-type_CS"/>
</dbReference>
<name>A0A4P6EZ41_9BACL</name>
<evidence type="ECO:0000313" key="7">
    <source>
        <dbReference type="Proteomes" id="UP000293568"/>
    </source>
</evidence>
<keyword evidence="2 4" id="KW-0238">DNA-binding</keyword>
<accession>A0A4P6EZ41</accession>
<dbReference type="Gene3D" id="1.10.357.10">
    <property type="entry name" value="Tetracycline Repressor, domain 2"/>
    <property type="match status" value="1"/>
</dbReference>
<dbReference type="SUPFAM" id="SSF48498">
    <property type="entry name" value="Tetracyclin repressor-like, C-terminal domain"/>
    <property type="match status" value="1"/>
</dbReference>
<feature type="DNA-binding region" description="H-T-H motif" evidence="4">
    <location>
        <begin position="30"/>
        <end position="49"/>
    </location>
</feature>
<dbReference type="PROSITE" id="PS01081">
    <property type="entry name" value="HTH_TETR_1"/>
    <property type="match status" value="1"/>
</dbReference>
<dbReference type="SUPFAM" id="SSF46689">
    <property type="entry name" value="Homeodomain-like"/>
    <property type="match status" value="1"/>
</dbReference>
<sequence length="196" mass="22132">MQESGAIDRKAQIIEAASRSFEMFGYKATTMEQVAKIAGVGKGTIYTFFATKEELFGAIIDTLKRELRQVAESSIDHDRPFFDNLANVLDGVLQYRDQHALFVKLSQEVREIGTPMAKEGLRTLELGIVDYIEKEVKAAADKSEIAAGNTLMTAYAMLKLFLALSTDWNERYEPLTREQITDYFSQLFRRGLDAAR</sequence>
<reference evidence="6 7" key="1">
    <citation type="submission" date="2019-01" db="EMBL/GenBank/DDBJ databases">
        <title>Genome sequencing of strain FW100M-2.</title>
        <authorList>
            <person name="Heo J."/>
            <person name="Kim S.-J."/>
            <person name="Kim J.-S."/>
            <person name="Hong S.-B."/>
            <person name="Kwon S.-W."/>
        </authorList>
    </citation>
    <scope>NUCLEOTIDE SEQUENCE [LARGE SCALE GENOMIC DNA]</scope>
    <source>
        <strain evidence="6 7">FW100M-2</strain>
    </source>
</reference>
<evidence type="ECO:0000259" key="5">
    <source>
        <dbReference type="PROSITE" id="PS50977"/>
    </source>
</evidence>
<dbReference type="Gene3D" id="1.10.10.60">
    <property type="entry name" value="Homeodomain-like"/>
    <property type="match status" value="1"/>
</dbReference>
<keyword evidence="3" id="KW-0804">Transcription</keyword>
<dbReference type="GO" id="GO:0045892">
    <property type="term" value="P:negative regulation of DNA-templated transcription"/>
    <property type="evidence" value="ECO:0007669"/>
    <property type="project" value="UniProtKB-ARBA"/>
</dbReference>
<gene>
    <name evidence="6" type="ORF">ET464_18925</name>
</gene>
<proteinExistence type="predicted"/>
<dbReference type="InterPro" id="IPR001647">
    <property type="entry name" value="HTH_TetR"/>
</dbReference>
<dbReference type="AlphaFoldDB" id="A0A4P6EZ41"/>
<dbReference type="PRINTS" id="PR00455">
    <property type="entry name" value="HTHTETR"/>
</dbReference>
<dbReference type="FunFam" id="1.10.10.60:FF:000141">
    <property type="entry name" value="TetR family transcriptional regulator"/>
    <property type="match status" value="1"/>
</dbReference>
<dbReference type="InterPro" id="IPR036271">
    <property type="entry name" value="Tet_transcr_reg_TetR-rel_C_sf"/>
</dbReference>
<dbReference type="InterPro" id="IPR009057">
    <property type="entry name" value="Homeodomain-like_sf"/>
</dbReference>
<dbReference type="OrthoDB" id="9812484at2"/>
<keyword evidence="7" id="KW-1185">Reference proteome</keyword>
<dbReference type="RefSeq" id="WP_129443619.1">
    <property type="nucleotide sequence ID" value="NZ_CP035492.1"/>
</dbReference>
<dbReference type="Proteomes" id="UP000293568">
    <property type="component" value="Chromosome"/>
</dbReference>